<feature type="transmembrane region" description="Helical" evidence="11">
    <location>
        <begin position="233"/>
        <end position="258"/>
    </location>
</feature>
<evidence type="ECO:0000256" key="10">
    <source>
        <dbReference type="PIRNR" id="PIRNR003097"/>
    </source>
</evidence>
<dbReference type="InterPro" id="IPR040690">
    <property type="entry name" value="FtsX_ECD"/>
</dbReference>
<evidence type="ECO:0000256" key="8">
    <source>
        <dbReference type="ARBA" id="ARBA00023136"/>
    </source>
</evidence>
<evidence type="ECO:0000256" key="3">
    <source>
        <dbReference type="ARBA" id="ARBA00021907"/>
    </source>
</evidence>
<evidence type="ECO:0000256" key="2">
    <source>
        <dbReference type="ARBA" id="ARBA00007379"/>
    </source>
</evidence>
<dbReference type="PANTHER" id="PTHR47755:SF1">
    <property type="entry name" value="CELL DIVISION PROTEIN FTSX"/>
    <property type="match status" value="1"/>
</dbReference>
<evidence type="ECO:0000256" key="4">
    <source>
        <dbReference type="ARBA" id="ARBA00022475"/>
    </source>
</evidence>
<evidence type="ECO:0000256" key="9">
    <source>
        <dbReference type="ARBA" id="ARBA00023306"/>
    </source>
</evidence>
<dbReference type="GO" id="GO:0005886">
    <property type="term" value="C:plasma membrane"/>
    <property type="evidence" value="ECO:0007669"/>
    <property type="project" value="UniProtKB-SubCell"/>
</dbReference>
<keyword evidence="5 10" id="KW-0132">Cell division</keyword>
<proteinExistence type="inferred from homology"/>
<protein>
    <recommendedName>
        <fullName evidence="3 10">Cell division protein FtsX</fullName>
    </recommendedName>
</protein>
<evidence type="ECO:0000313" key="15">
    <source>
        <dbReference type="Proteomes" id="UP000176287"/>
    </source>
</evidence>
<dbReference type="Proteomes" id="UP000176287">
    <property type="component" value="Unassembled WGS sequence"/>
</dbReference>
<evidence type="ECO:0000256" key="5">
    <source>
        <dbReference type="ARBA" id="ARBA00022618"/>
    </source>
</evidence>
<keyword evidence="4 10" id="KW-1003">Cell membrane</keyword>
<dbReference type="InterPro" id="IPR004513">
    <property type="entry name" value="FtsX"/>
</dbReference>
<keyword evidence="6 11" id="KW-0812">Transmembrane</keyword>
<dbReference type="GO" id="GO:0051301">
    <property type="term" value="P:cell division"/>
    <property type="evidence" value="ECO:0007669"/>
    <property type="project" value="UniProtKB-KW"/>
</dbReference>
<name>A0A1G2CBN1_9BACT</name>
<keyword evidence="8 10" id="KW-0472">Membrane</keyword>
<dbReference type="Pfam" id="PF02687">
    <property type="entry name" value="FtsX"/>
    <property type="match status" value="1"/>
</dbReference>
<evidence type="ECO:0000256" key="11">
    <source>
        <dbReference type="SAM" id="Phobius"/>
    </source>
</evidence>
<accession>A0A1G2CBN1</accession>
<dbReference type="PANTHER" id="PTHR47755">
    <property type="entry name" value="CELL DIVISION PROTEIN FTSX"/>
    <property type="match status" value="1"/>
</dbReference>
<evidence type="ECO:0000313" key="14">
    <source>
        <dbReference type="EMBL" id="OGY98813.1"/>
    </source>
</evidence>
<reference evidence="14 15" key="1">
    <citation type="journal article" date="2016" name="Nat. Commun.">
        <title>Thousands of microbial genomes shed light on interconnected biogeochemical processes in an aquifer system.</title>
        <authorList>
            <person name="Anantharaman K."/>
            <person name="Brown C.T."/>
            <person name="Hug L.A."/>
            <person name="Sharon I."/>
            <person name="Castelle C.J."/>
            <person name="Probst A.J."/>
            <person name="Thomas B.C."/>
            <person name="Singh A."/>
            <person name="Wilkins M.J."/>
            <person name="Karaoz U."/>
            <person name="Brodie E.L."/>
            <person name="Williams K.H."/>
            <person name="Hubbard S.S."/>
            <person name="Banfield J.F."/>
        </authorList>
    </citation>
    <scope>NUCLEOTIDE SEQUENCE [LARGE SCALE GENOMIC DNA]</scope>
</reference>
<dbReference type="Gene3D" id="3.30.70.3040">
    <property type="match status" value="1"/>
</dbReference>
<feature type="transmembrane region" description="Helical" evidence="11">
    <location>
        <begin position="278"/>
        <end position="298"/>
    </location>
</feature>
<evidence type="ECO:0000256" key="1">
    <source>
        <dbReference type="ARBA" id="ARBA00004651"/>
    </source>
</evidence>
<feature type="domain" description="ABC3 transporter permease C-terminal" evidence="12">
    <location>
        <begin position="183"/>
        <end position="303"/>
    </location>
</feature>
<evidence type="ECO:0000259" key="13">
    <source>
        <dbReference type="Pfam" id="PF18075"/>
    </source>
</evidence>
<dbReference type="PIRSF" id="PIRSF003097">
    <property type="entry name" value="FtsX"/>
    <property type="match status" value="1"/>
</dbReference>
<keyword evidence="7 11" id="KW-1133">Transmembrane helix</keyword>
<feature type="transmembrane region" description="Helical" evidence="11">
    <location>
        <begin position="182"/>
        <end position="204"/>
    </location>
</feature>
<dbReference type="InterPro" id="IPR003838">
    <property type="entry name" value="ABC3_permease_C"/>
</dbReference>
<gene>
    <name evidence="14" type="ORF">A3B13_03085</name>
</gene>
<evidence type="ECO:0000256" key="7">
    <source>
        <dbReference type="ARBA" id="ARBA00022989"/>
    </source>
</evidence>
<dbReference type="AlphaFoldDB" id="A0A1G2CBN1"/>
<evidence type="ECO:0000256" key="6">
    <source>
        <dbReference type="ARBA" id="ARBA00022692"/>
    </source>
</evidence>
<comment type="caution">
    <text evidence="14">The sequence shown here is derived from an EMBL/GenBank/DDBJ whole genome shotgun (WGS) entry which is preliminary data.</text>
</comment>
<evidence type="ECO:0000259" key="12">
    <source>
        <dbReference type="Pfam" id="PF02687"/>
    </source>
</evidence>
<feature type="domain" description="FtsX extracellular" evidence="13">
    <location>
        <begin position="59"/>
        <end position="148"/>
    </location>
</feature>
<comment type="subcellular location">
    <subcellularLocation>
        <location evidence="1">Cell membrane</location>
        <topology evidence="1">Multi-pass membrane protein</topology>
    </subcellularLocation>
</comment>
<sequence>MFTVISRIIQYGMKNFWRNGLLSTTTVVVMLLALLVSMGLIIFSYVTDRAVASLQDKIDISVYFKTSAPEDEILNIKSSLESMAEVKSVEYISSERALEIFKSNRSKDKDQTILQAINELSYNPLEPSLNIKAKQTSQYAKIADYFSAPSLTQYVDTVSYTENHTAIDRLNIIVQSVSRGGFVMTLVMALIAGLVVFNTIRLAIYSNRDEIGIMRAVGASNGLVRGPYVVEGMLGGITAAILSVIISAPIIYSISPYLNSPIPDLNVFSYFSSNVLKFTLYQILFAVVIGGLSSFIAVRRYLKD</sequence>
<keyword evidence="9 10" id="KW-0131">Cell cycle</keyword>
<comment type="similarity">
    <text evidence="2 10">Belongs to the ABC-4 integral membrane protein family. FtsX subfamily.</text>
</comment>
<dbReference type="EMBL" id="MHKZ01000053">
    <property type="protein sequence ID" value="OGY98813.1"/>
    <property type="molecule type" value="Genomic_DNA"/>
</dbReference>
<feature type="transmembrane region" description="Helical" evidence="11">
    <location>
        <begin position="21"/>
        <end position="46"/>
    </location>
</feature>
<organism evidence="14 15">
    <name type="scientific">Candidatus Liptonbacteria bacterium RIFCSPLOWO2_01_FULL_45_15</name>
    <dbReference type="NCBI Taxonomy" id="1798649"/>
    <lineage>
        <taxon>Bacteria</taxon>
        <taxon>Candidatus Liptoniibacteriota</taxon>
    </lineage>
</organism>
<dbReference type="STRING" id="1798649.A3B13_03085"/>
<dbReference type="Pfam" id="PF18075">
    <property type="entry name" value="FtsX_ECD"/>
    <property type="match status" value="1"/>
</dbReference>